<evidence type="ECO:0000313" key="1">
    <source>
        <dbReference type="EMBL" id="JAC60235.1"/>
    </source>
</evidence>
<gene>
    <name evidence="1" type="ORF">TSPGSL018_29455</name>
</gene>
<dbReference type="EMBL" id="GBEZ01027027">
    <property type="protein sequence ID" value="JAC60235.1"/>
    <property type="molecule type" value="Transcribed_RNA"/>
</dbReference>
<name>A0A061QP56_9CHLO</name>
<proteinExistence type="predicted"/>
<reference evidence="1" key="1">
    <citation type="submission" date="2014-05" db="EMBL/GenBank/DDBJ databases">
        <title>The transcriptome of the halophilic microalga Tetraselmis sp. GSL018 isolated from the Great Salt Lake, Utah.</title>
        <authorList>
            <person name="Jinkerson R.E."/>
            <person name="D'Adamo S."/>
            <person name="Posewitz M.C."/>
        </authorList>
    </citation>
    <scope>NUCLEOTIDE SEQUENCE</scope>
    <source>
        <strain evidence="1">GSL018</strain>
    </source>
</reference>
<protein>
    <submittedName>
        <fullName evidence="1">Uncharacterized protein</fullName>
    </submittedName>
</protein>
<dbReference type="AlphaFoldDB" id="A0A061QP56"/>
<sequence length="215" mass="23515">MQGEGYRLRFSAPLLEHGPGDRGGSDAATLDAADAKLLRKDAGAAAQHDNKARSLLFFSGMEQVAGLHDFLANEGPTLWGRGYDVPMIHIGLEARAMGNEHPRDRWRCGRAPCRVHRPHPAVVRRPPALVHRGEPARRPRPRASGRHDALCRDPPLCQPQLHAQRTGRGAGRAIADRLLRARLLHYRGAVEVVGAAGGCRLGSGLRGEVQCWRKL</sequence>
<organism evidence="1">
    <name type="scientific">Tetraselmis sp. GSL018</name>
    <dbReference type="NCBI Taxonomy" id="582737"/>
    <lineage>
        <taxon>Eukaryota</taxon>
        <taxon>Viridiplantae</taxon>
        <taxon>Chlorophyta</taxon>
        <taxon>core chlorophytes</taxon>
        <taxon>Chlorodendrophyceae</taxon>
        <taxon>Chlorodendrales</taxon>
        <taxon>Chlorodendraceae</taxon>
        <taxon>Tetraselmis</taxon>
    </lineage>
</organism>
<accession>A0A061QP56</accession>